<comment type="caution">
    <text evidence="3">The sequence shown here is derived from an EMBL/GenBank/DDBJ whole genome shotgun (WGS) entry which is preliminary data.</text>
</comment>
<feature type="region of interest" description="Disordered" evidence="2">
    <location>
        <begin position="108"/>
        <end position="160"/>
    </location>
</feature>
<proteinExistence type="inferred from homology"/>
<feature type="compositionally biased region" description="Acidic residues" evidence="2">
    <location>
        <begin position="136"/>
        <end position="160"/>
    </location>
</feature>
<evidence type="ECO:0000313" key="4">
    <source>
        <dbReference type="Proteomes" id="UP000623129"/>
    </source>
</evidence>
<evidence type="ECO:0008006" key="5">
    <source>
        <dbReference type="Google" id="ProtNLM"/>
    </source>
</evidence>
<dbReference type="GO" id="GO:0005840">
    <property type="term" value="C:ribosome"/>
    <property type="evidence" value="ECO:0007669"/>
    <property type="project" value="InterPro"/>
</dbReference>
<feature type="compositionally biased region" description="Basic and acidic residues" evidence="2">
    <location>
        <begin position="111"/>
        <end position="131"/>
    </location>
</feature>
<accession>A0A833S2A5</accession>
<gene>
    <name evidence="3" type="ORF">FCM35_KLT00702</name>
</gene>
<dbReference type="InterPro" id="IPR000529">
    <property type="entry name" value="Ribosomal_bS6"/>
</dbReference>
<dbReference type="SUPFAM" id="SSF54995">
    <property type="entry name" value="Ribosomal protein S6"/>
    <property type="match status" value="1"/>
</dbReference>
<dbReference type="AlphaFoldDB" id="A0A833S2A5"/>
<dbReference type="InterPro" id="IPR035980">
    <property type="entry name" value="Ribosomal_bS6_sf"/>
</dbReference>
<name>A0A833S2A5_9POAL</name>
<dbReference type="EMBL" id="SWLB01000001">
    <property type="protein sequence ID" value="KAF3342064.1"/>
    <property type="molecule type" value="Genomic_DNA"/>
</dbReference>
<dbReference type="GO" id="GO:0070181">
    <property type="term" value="F:small ribosomal subunit rRNA binding"/>
    <property type="evidence" value="ECO:0007669"/>
    <property type="project" value="TreeGrafter"/>
</dbReference>
<dbReference type="GO" id="GO:0006412">
    <property type="term" value="P:translation"/>
    <property type="evidence" value="ECO:0007669"/>
    <property type="project" value="InterPro"/>
</dbReference>
<dbReference type="PANTHER" id="PTHR21011:SF1">
    <property type="entry name" value="SMALL RIBOSOMAL SUBUNIT PROTEIN BS6M"/>
    <property type="match status" value="1"/>
</dbReference>
<dbReference type="Pfam" id="PF01250">
    <property type="entry name" value="Ribosomal_S6"/>
    <property type="match status" value="1"/>
</dbReference>
<dbReference type="Proteomes" id="UP000623129">
    <property type="component" value="Unassembled WGS sequence"/>
</dbReference>
<dbReference type="Gene3D" id="3.30.70.60">
    <property type="match status" value="1"/>
</dbReference>
<sequence>MPLYDCMLLVKPKVKKEEVMQLMARVGRGVFQRNGVITELKSFGKVPLAYGIKKLDGRHFEGQFVQMTLMAPPSFPQELHYLNKEDRLLRWLVRKHHDAVYGLDFLNDQNDSEHESDREEHTYEEEGKSESNAEFIYEDDDDLDEMDDYEDEDDGGNEKK</sequence>
<dbReference type="CDD" id="cd15465">
    <property type="entry name" value="bS6_mito"/>
    <property type="match status" value="1"/>
</dbReference>
<organism evidence="3 4">
    <name type="scientific">Carex littledalei</name>
    <dbReference type="NCBI Taxonomy" id="544730"/>
    <lineage>
        <taxon>Eukaryota</taxon>
        <taxon>Viridiplantae</taxon>
        <taxon>Streptophyta</taxon>
        <taxon>Embryophyta</taxon>
        <taxon>Tracheophyta</taxon>
        <taxon>Spermatophyta</taxon>
        <taxon>Magnoliopsida</taxon>
        <taxon>Liliopsida</taxon>
        <taxon>Poales</taxon>
        <taxon>Cyperaceae</taxon>
        <taxon>Cyperoideae</taxon>
        <taxon>Cariceae</taxon>
        <taxon>Carex</taxon>
        <taxon>Carex subgen. Euthyceras</taxon>
    </lineage>
</organism>
<evidence type="ECO:0000256" key="1">
    <source>
        <dbReference type="ARBA" id="ARBA00009512"/>
    </source>
</evidence>
<dbReference type="InterPro" id="IPR014717">
    <property type="entry name" value="Transl_elong_EF1B/ribsomal_bS6"/>
</dbReference>
<evidence type="ECO:0000256" key="2">
    <source>
        <dbReference type="SAM" id="MobiDB-lite"/>
    </source>
</evidence>
<dbReference type="GO" id="GO:0005737">
    <property type="term" value="C:cytoplasm"/>
    <property type="evidence" value="ECO:0007669"/>
    <property type="project" value="UniProtKB-ARBA"/>
</dbReference>
<dbReference type="PANTHER" id="PTHR21011">
    <property type="entry name" value="MITOCHONDRIAL 28S RIBOSOMAL PROTEIN S6"/>
    <property type="match status" value="1"/>
</dbReference>
<comment type="similarity">
    <text evidence="1">Belongs to the bacterial ribosomal protein bS6 family.</text>
</comment>
<dbReference type="GO" id="GO:0003735">
    <property type="term" value="F:structural constituent of ribosome"/>
    <property type="evidence" value="ECO:0007669"/>
    <property type="project" value="InterPro"/>
</dbReference>
<evidence type="ECO:0000313" key="3">
    <source>
        <dbReference type="EMBL" id="KAF3342064.1"/>
    </source>
</evidence>
<reference evidence="3" key="1">
    <citation type="submission" date="2020-01" db="EMBL/GenBank/DDBJ databases">
        <title>Genome sequence of Kobresia littledalei, the first chromosome-level genome in the family Cyperaceae.</title>
        <authorList>
            <person name="Qu G."/>
        </authorList>
    </citation>
    <scope>NUCLEOTIDE SEQUENCE</scope>
    <source>
        <strain evidence="3">C.B.Clarke</strain>
        <tissue evidence="3">Leaf</tissue>
    </source>
</reference>
<dbReference type="FunFam" id="3.30.70.60:FF:000012">
    <property type="entry name" value="Translation elongation factor EF1B/ribosomal protein S6 family protein"/>
    <property type="match status" value="1"/>
</dbReference>
<dbReference type="OrthoDB" id="10259681at2759"/>
<protein>
    <recommendedName>
        <fullName evidence="5">Ribosomal protein S6</fullName>
    </recommendedName>
</protein>
<keyword evidence="4" id="KW-1185">Reference proteome</keyword>